<proteinExistence type="inferred from homology"/>
<reference evidence="3 4" key="1">
    <citation type="submission" date="2023-10" db="EMBL/GenBank/DDBJ databases">
        <title>Bacteria for the degradation of biodegradable plastic PBAT(Polybutylene adipate terephthalate).</title>
        <authorList>
            <person name="Weon H.-Y."/>
            <person name="Yeon J."/>
        </authorList>
    </citation>
    <scope>NUCLEOTIDE SEQUENCE [LARGE SCALE GENOMIC DNA]</scope>
    <source>
        <strain evidence="3 4">SBD 7-3</strain>
    </source>
</reference>
<dbReference type="Gene3D" id="3.40.190.10">
    <property type="entry name" value="Periplasmic binding protein-like II"/>
    <property type="match status" value="1"/>
</dbReference>
<dbReference type="Proteomes" id="UP001303946">
    <property type="component" value="Chromosome"/>
</dbReference>
<evidence type="ECO:0000256" key="2">
    <source>
        <dbReference type="SAM" id="SignalP"/>
    </source>
</evidence>
<dbReference type="InterPro" id="IPR005064">
    <property type="entry name" value="BUG"/>
</dbReference>
<dbReference type="EMBL" id="CP136336">
    <property type="protein sequence ID" value="WOB08578.1"/>
    <property type="molecule type" value="Genomic_DNA"/>
</dbReference>
<gene>
    <name evidence="3" type="ORF">RXV79_00660</name>
</gene>
<name>A0ABZ0D0J2_9BURK</name>
<keyword evidence="2" id="KW-0732">Signal</keyword>
<dbReference type="PANTHER" id="PTHR42928">
    <property type="entry name" value="TRICARBOXYLATE-BINDING PROTEIN"/>
    <property type="match status" value="1"/>
</dbReference>
<feature type="chain" id="PRO_5047392165" evidence="2">
    <location>
        <begin position="28"/>
        <end position="328"/>
    </location>
</feature>
<evidence type="ECO:0000256" key="1">
    <source>
        <dbReference type="ARBA" id="ARBA00006987"/>
    </source>
</evidence>
<dbReference type="PROSITE" id="PS51318">
    <property type="entry name" value="TAT"/>
    <property type="match status" value="1"/>
</dbReference>
<organism evidence="3 4">
    <name type="scientific">Piscinibacter gummiphilus</name>
    <dbReference type="NCBI Taxonomy" id="946333"/>
    <lineage>
        <taxon>Bacteria</taxon>
        <taxon>Pseudomonadati</taxon>
        <taxon>Pseudomonadota</taxon>
        <taxon>Betaproteobacteria</taxon>
        <taxon>Burkholderiales</taxon>
        <taxon>Sphaerotilaceae</taxon>
        <taxon>Piscinibacter</taxon>
    </lineage>
</organism>
<protein>
    <submittedName>
        <fullName evidence="3">Tripartite tricarboxylate transporter substrate-binding protein</fullName>
    </submittedName>
</protein>
<dbReference type="InterPro" id="IPR006311">
    <property type="entry name" value="TAT_signal"/>
</dbReference>
<keyword evidence="4" id="KW-1185">Reference proteome</keyword>
<accession>A0ABZ0D0J2</accession>
<dbReference type="PANTHER" id="PTHR42928:SF5">
    <property type="entry name" value="BLR1237 PROTEIN"/>
    <property type="match status" value="1"/>
</dbReference>
<dbReference type="InterPro" id="IPR042100">
    <property type="entry name" value="Bug_dom1"/>
</dbReference>
<dbReference type="SUPFAM" id="SSF53850">
    <property type="entry name" value="Periplasmic binding protein-like II"/>
    <property type="match status" value="1"/>
</dbReference>
<dbReference type="PIRSF" id="PIRSF017082">
    <property type="entry name" value="YflP"/>
    <property type="match status" value="1"/>
</dbReference>
<dbReference type="Gene3D" id="3.40.190.150">
    <property type="entry name" value="Bordetella uptake gene, domain 1"/>
    <property type="match status" value="1"/>
</dbReference>
<feature type="signal peptide" evidence="2">
    <location>
        <begin position="1"/>
        <end position="27"/>
    </location>
</feature>
<dbReference type="RefSeq" id="WP_316701361.1">
    <property type="nucleotide sequence ID" value="NZ_CP136336.1"/>
</dbReference>
<sequence>MISKRHLLAAAAAAALAALLPLTPAMAQTAAWPTKPVRLVVGFPGGSSPDVMARTLSDALSKALGQPVVVDNRPGASGNIAADQVAKATDEHTLGIVINGNLTVARLINPATPFDPARDFAPISLLGTAPLVLTAAGDAKGSTPAELIAWAKSLGDKGNYGTPGNGTVGHLGMELLKSKTGIGAMHVPFPGNPQVVTALIAGQVQLSLLPPGIAMPQVKAGKLKAVAVTSPTRSALVPDVPTLREAGVNGTDLEVWTALVGPASLPKPVVARVAAAVAEVMKQPDTQARLLTAGWQAVGSAPEGLAQRMKADTAQLSDIITSRNIKSD</sequence>
<evidence type="ECO:0000313" key="3">
    <source>
        <dbReference type="EMBL" id="WOB08578.1"/>
    </source>
</evidence>
<evidence type="ECO:0000313" key="4">
    <source>
        <dbReference type="Proteomes" id="UP001303946"/>
    </source>
</evidence>
<dbReference type="Pfam" id="PF03401">
    <property type="entry name" value="TctC"/>
    <property type="match status" value="1"/>
</dbReference>
<comment type="similarity">
    <text evidence="1">Belongs to the UPF0065 (bug) family.</text>
</comment>